<evidence type="ECO:0000313" key="2">
    <source>
        <dbReference type="Proteomes" id="UP001630127"/>
    </source>
</evidence>
<dbReference type="Proteomes" id="UP001630127">
    <property type="component" value="Unassembled WGS sequence"/>
</dbReference>
<dbReference type="EMBL" id="JBJUIK010000003">
    <property type="protein sequence ID" value="KAL3533488.1"/>
    <property type="molecule type" value="Genomic_DNA"/>
</dbReference>
<sequence length="107" mass="12994">MLRNLHMIRGKSQGTWKFHVKKQKLWRLKAEVLEIKLRRIEATLKQSQEVGDKIKRSRCQLMSECQKLHDDTRHVLNKYYVEPVASKSQSFEEHFRELLESLENMWR</sequence>
<protein>
    <submittedName>
        <fullName evidence="1">Uncharacterized protein</fullName>
    </submittedName>
</protein>
<proteinExistence type="predicted"/>
<keyword evidence="2" id="KW-1185">Reference proteome</keyword>
<gene>
    <name evidence="1" type="ORF">ACH5RR_007009</name>
</gene>
<organism evidence="1 2">
    <name type="scientific">Cinchona calisaya</name>
    <dbReference type="NCBI Taxonomy" id="153742"/>
    <lineage>
        <taxon>Eukaryota</taxon>
        <taxon>Viridiplantae</taxon>
        <taxon>Streptophyta</taxon>
        <taxon>Embryophyta</taxon>
        <taxon>Tracheophyta</taxon>
        <taxon>Spermatophyta</taxon>
        <taxon>Magnoliopsida</taxon>
        <taxon>eudicotyledons</taxon>
        <taxon>Gunneridae</taxon>
        <taxon>Pentapetalae</taxon>
        <taxon>asterids</taxon>
        <taxon>lamiids</taxon>
        <taxon>Gentianales</taxon>
        <taxon>Rubiaceae</taxon>
        <taxon>Cinchonoideae</taxon>
        <taxon>Cinchoneae</taxon>
        <taxon>Cinchona</taxon>
    </lineage>
</organism>
<comment type="caution">
    <text evidence="1">The sequence shown here is derived from an EMBL/GenBank/DDBJ whole genome shotgun (WGS) entry which is preliminary data.</text>
</comment>
<reference evidence="1 2" key="1">
    <citation type="submission" date="2024-11" db="EMBL/GenBank/DDBJ databases">
        <title>A near-complete genome assembly of Cinchona calisaya.</title>
        <authorList>
            <person name="Lian D.C."/>
            <person name="Zhao X.W."/>
            <person name="Wei L."/>
        </authorList>
    </citation>
    <scope>NUCLEOTIDE SEQUENCE [LARGE SCALE GENOMIC DNA]</scope>
    <source>
        <tissue evidence="1">Nenye</tissue>
    </source>
</reference>
<evidence type="ECO:0000313" key="1">
    <source>
        <dbReference type="EMBL" id="KAL3533488.1"/>
    </source>
</evidence>
<dbReference type="AlphaFoldDB" id="A0ABD3AQP1"/>
<accession>A0ABD3AQP1</accession>
<name>A0ABD3AQP1_9GENT</name>